<dbReference type="PANTHER" id="PTHR20856">
    <property type="entry name" value="DNA-DIRECTED RNA POLYMERASE I SUBUNIT 2"/>
    <property type="match status" value="1"/>
</dbReference>
<name>A0A6C0DME4_9ZZZZ</name>
<dbReference type="EC" id="2.7.7.6" evidence="2"/>
<keyword evidence="8" id="KW-0804">Transcription</keyword>
<dbReference type="Gene3D" id="3.90.1100.10">
    <property type="match status" value="1"/>
</dbReference>
<dbReference type="SMART" id="SM00306">
    <property type="entry name" value="HintN"/>
    <property type="match status" value="1"/>
</dbReference>
<evidence type="ECO:0000256" key="5">
    <source>
        <dbReference type="ARBA" id="ARBA00022695"/>
    </source>
</evidence>
<evidence type="ECO:0000256" key="2">
    <source>
        <dbReference type="ARBA" id="ARBA00012418"/>
    </source>
</evidence>
<sequence>MLFCSYYILYIKKNEYFYIIDIHILFIMELPESYCWDILDKYFVDNKSVDSISPLVKHQIDSYNKFINTTLPQIISGFNPIKITTKQTEVDNKIQKININVLNPSLTKPIYQLPDGTQTIMTPYIARMNNLTYSSSLYVNVHIVIEYLNDDNVVVKIDKCVNNVYIGKIPIMVRSNACILYQVPAIGDSDNNECRYDYGGYFIVNGNEKVLIMQDRINENDTLVFAPNNNSDGLYAEIRSMSDTIYLPPKTTSLNMSGKLNHMGRSIRLNTSFIRSEIPVFIMFRALGIISDSEIIQHIVYDLDNKDNQRIICQLMACCDDASDIHTQEQAEEVMIKIMTGVNKTTGNAVKILRDNIINDFLPHVGKNYRRKALYLGYMIRKMLRIYLGYDNYDNRDSYMNKRIDSPGILLSNLFRQCYGKMSKEIKGLIERELNLWRANYNNTTTDIINDHNIHRYFKQSLLDSWLKYSLSTGNWGIKSIGSFQNIRQGVSQVLNRMSYASTLSHLRRISTAMEKNGKLVQPRKLDNSQFNLICPAETPEGASVGLVKNLALSTIISISMSSTHIRQLLVELGTNIYDDSYSYIIDNSDKWFVETDVIKNARDKITNYFKGLGNSNNVFVQINGDIIGYHTNPNELYTKLKHYKRCGIIYPMTSVYWNILKRCICISTEAGRMYRPLLIVDFDEKTNKCELRLNRILREKKLTWNEFIVNKKFEDFICPNNADDEEGFIEYLDSNELNHTLIAINYLELTKGIKGNAMPPRYTNCEIHASLMNGILGVNIPFSDHNQSPRNCYQCLNEEEKVLLSNGTYKLIKDIKINDEVICFDPITKTTSKSIVVNHYNRYTNKIVYTIEILSGRVITATHDHKFITLSGWVEVKNFNKNTKLGIHMMPEYTSNENIETVDIITNDNQLHITLLNEFDKTITTLTNNHYYMPVISRLAGYYMRNNLIFNSDIDKDDYNNDVIMIGFIDGLYNNIFITFIETVIKNINDWLFKSSKLIKREFLAAYMSRDVNEMNETFNNLMINEFGDVKEIPQYYRKIGIRYNYELLNTYAILNEYDLFLNYKYKKNLENYTLDEFKELITIQGNLIFIPFYTKIVSQNKRISDLTIKSDYHSFIGGDCFAVSNCAMGKQALGIFASNFTNRIDTMGHIINYPQKPIVSTKLSKYTNSNELPSGVNAIVAIMTHSGFNQEDSVMINKSALDRGLFTSTYYKAFRDQCAKNHSSGEEEIFTNPTNITTIKPSFSYDKLDESGFVPKNTYVDGNDMLVGKVMPRKIGGKNTYQDNSTAMKANDDGYIDYNYIGTNSDGYKFCKIRIRKNRKPEVGDKVASRSAQKGSIGMIYEHQDMPFTKDGIVPDIIINPHAIPSRMTMAQLMECIMGKVSCHLGAEGDATPFTDCKVDNIAELLEQTGLEKYGNEIMYNGRTGEQIKTEIFIGPTYYQRLKHMVADKIHSRGSNGPIVMLTRQCSEGRARGGGLRLGEMERDCFIGHGTASFLKEKMLDCADNYRVFICKECGMIANVNPDKNIYKCNHCKNATNIVQIRIPYAFKLLTQELYTMNVIMRYICNN</sequence>
<dbReference type="Pfam" id="PF04563">
    <property type="entry name" value="RNA_pol_Rpb2_1"/>
    <property type="match status" value="1"/>
</dbReference>
<organism evidence="10">
    <name type="scientific">viral metagenome</name>
    <dbReference type="NCBI Taxonomy" id="1070528"/>
    <lineage>
        <taxon>unclassified sequences</taxon>
        <taxon>metagenomes</taxon>
        <taxon>organismal metagenomes</taxon>
    </lineage>
</organism>
<dbReference type="Gene3D" id="2.170.16.10">
    <property type="entry name" value="Hedgehog/Intein (Hint) domain"/>
    <property type="match status" value="1"/>
</dbReference>
<dbReference type="InterPro" id="IPR007642">
    <property type="entry name" value="RNA_pol_Rpb2_2"/>
</dbReference>
<dbReference type="GO" id="GO:0032549">
    <property type="term" value="F:ribonucleoside binding"/>
    <property type="evidence" value="ECO:0007669"/>
    <property type="project" value="InterPro"/>
</dbReference>
<dbReference type="InterPro" id="IPR007645">
    <property type="entry name" value="RNA_pol_Rpb2_3"/>
</dbReference>
<evidence type="ECO:0000256" key="1">
    <source>
        <dbReference type="ARBA" id="ARBA00006835"/>
    </source>
</evidence>
<dbReference type="InterPro" id="IPR003587">
    <property type="entry name" value="Hint_dom_N"/>
</dbReference>
<dbReference type="CDD" id="cd00081">
    <property type="entry name" value="Hint"/>
    <property type="match status" value="1"/>
</dbReference>
<dbReference type="InterPro" id="IPR007120">
    <property type="entry name" value="DNA-dir_RNAP_su2_dom"/>
</dbReference>
<dbReference type="Gene3D" id="3.90.1070.20">
    <property type="match status" value="1"/>
</dbReference>
<keyword evidence="7" id="KW-0862">Zinc</keyword>
<keyword evidence="3" id="KW-0240">DNA-directed RNA polymerase</keyword>
<dbReference type="SUPFAM" id="SSF64484">
    <property type="entry name" value="beta and beta-prime subunits of DNA dependent RNA-polymerase"/>
    <property type="match status" value="2"/>
</dbReference>
<dbReference type="CDD" id="cd00653">
    <property type="entry name" value="RNA_pol_B_RPB2"/>
    <property type="match status" value="1"/>
</dbReference>
<keyword evidence="4" id="KW-0808">Transferase</keyword>
<accession>A0A6C0DME4</accession>
<dbReference type="GO" id="GO:0006351">
    <property type="term" value="P:DNA-templated transcription"/>
    <property type="evidence" value="ECO:0007669"/>
    <property type="project" value="InterPro"/>
</dbReference>
<keyword evidence="6" id="KW-0479">Metal-binding</keyword>
<evidence type="ECO:0000259" key="9">
    <source>
        <dbReference type="SMART" id="SM00306"/>
    </source>
</evidence>
<dbReference type="PROSITE" id="PS50817">
    <property type="entry name" value="INTEIN_N_TER"/>
    <property type="match status" value="1"/>
</dbReference>
<dbReference type="GO" id="GO:0016539">
    <property type="term" value="P:intein-mediated protein splicing"/>
    <property type="evidence" value="ECO:0007669"/>
    <property type="project" value="InterPro"/>
</dbReference>
<evidence type="ECO:0000256" key="3">
    <source>
        <dbReference type="ARBA" id="ARBA00022478"/>
    </source>
</evidence>
<dbReference type="EMBL" id="MN739643">
    <property type="protein sequence ID" value="QHT17661.1"/>
    <property type="molecule type" value="Genomic_DNA"/>
</dbReference>
<feature type="domain" description="Hint" evidence="9">
    <location>
        <begin position="794"/>
        <end position="890"/>
    </location>
</feature>
<dbReference type="Pfam" id="PF04561">
    <property type="entry name" value="RNA_pol_Rpb2_2"/>
    <property type="match status" value="1"/>
</dbReference>
<dbReference type="GO" id="GO:0046872">
    <property type="term" value="F:metal ion binding"/>
    <property type="evidence" value="ECO:0007669"/>
    <property type="project" value="UniProtKB-KW"/>
</dbReference>
<dbReference type="InterPro" id="IPR007644">
    <property type="entry name" value="RNA_pol_bsu_protrusion"/>
</dbReference>
<dbReference type="Gene3D" id="3.90.1800.10">
    <property type="entry name" value="RNA polymerase alpha subunit dimerisation domain"/>
    <property type="match status" value="1"/>
</dbReference>
<dbReference type="InterPro" id="IPR007646">
    <property type="entry name" value="RNA_pol_Rpb2_4"/>
</dbReference>
<dbReference type="Gene3D" id="2.40.50.150">
    <property type="match status" value="1"/>
</dbReference>
<dbReference type="SUPFAM" id="SSF51294">
    <property type="entry name" value="Hedgehog/intein (Hint) domain"/>
    <property type="match status" value="1"/>
</dbReference>
<comment type="similarity">
    <text evidence="1">Belongs to the RNA polymerase beta chain family.</text>
</comment>
<dbReference type="GO" id="GO:0003677">
    <property type="term" value="F:DNA binding"/>
    <property type="evidence" value="ECO:0007669"/>
    <property type="project" value="InterPro"/>
</dbReference>
<evidence type="ECO:0000256" key="4">
    <source>
        <dbReference type="ARBA" id="ARBA00022679"/>
    </source>
</evidence>
<dbReference type="GO" id="GO:0003899">
    <property type="term" value="F:DNA-directed RNA polymerase activity"/>
    <property type="evidence" value="ECO:0007669"/>
    <property type="project" value="UniProtKB-EC"/>
</dbReference>
<dbReference type="InterPro" id="IPR006141">
    <property type="entry name" value="Intein_N"/>
</dbReference>
<dbReference type="InterPro" id="IPR015712">
    <property type="entry name" value="DNA-dir_RNA_pol_su2"/>
</dbReference>
<dbReference type="InterPro" id="IPR037034">
    <property type="entry name" value="RNA_pol_Rpb2_2_sf"/>
</dbReference>
<dbReference type="Pfam" id="PF04560">
    <property type="entry name" value="RNA_pol_Rpb2_7"/>
    <property type="match status" value="1"/>
</dbReference>
<dbReference type="Pfam" id="PF04565">
    <property type="entry name" value="RNA_pol_Rpb2_3"/>
    <property type="match status" value="1"/>
</dbReference>
<evidence type="ECO:0000256" key="7">
    <source>
        <dbReference type="ARBA" id="ARBA00022833"/>
    </source>
</evidence>
<dbReference type="Pfam" id="PF04566">
    <property type="entry name" value="RNA_pol_Rpb2_4"/>
    <property type="match status" value="1"/>
</dbReference>
<evidence type="ECO:0000313" key="10">
    <source>
        <dbReference type="EMBL" id="QHT17661.1"/>
    </source>
</evidence>
<dbReference type="InterPro" id="IPR007641">
    <property type="entry name" value="RNA_pol_Rpb2_7"/>
</dbReference>
<dbReference type="Pfam" id="PF00562">
    <property type="entry name" value="RNA_pol_Rpb2_6"/>
    <property type="match status" value="1"/>
</dbReference>
<dbReference type="GO" id="GO:0000428">
    <property type="term" value="C:DNA-directed RNA polymerase complex"/>
    <property type="evidence" value="ECO:0007669"/>
    <property type="project" value="UniProtKB-KW"/>
</dbReference>
<dbReference type="NCBIfam" id="TIGR01445">
    <property type="entry name" value="intein_Nterm"/>
    <property type="match status" value="1"/>
</dbReference>
<dbReference type="InterPro" id="IPR014724">
    <property type="entry name" value="RNA_pol_RPB2_OB-fold"/>
</dbReference>
<reference evidence="10" key="1">
    <citation type="journal article" date="2020" name="Nature">
        <title>Giant virus diversity and host interactions through global metagenomics.</title>
        <authorList>
            <person name="Schulz F."/>
            <person name="Roux S."/>
            <person name="Paez-Espino D."/>
            <person name="Jungbluth S."/>
            <person name="Walsh D.A."/>
            <person name="Denef V.J."/>
            <person name="McMahon K.D."/>
            <person name="Konstantinidis K.T."/>
            <person name="Eloe-Fadrosh E.A."/>
            <person name="Kyrpides N.C."/>
            <person name="Woyke T."/>
        </authorList>
    </citation>
    <scope>NUCLEOTIDE SEQUENCE</scope>
    <source>
        <strain evidence="10">GVMAG-M-3300023174-30</strain>
    </source>
</reference>
<protein>
    <recommendedName>
        <fullName evidence="2">DNA-directed RNA polymerase</fullName>
        <ecNumber evidence="2">2.7.7.6</ecNumber>
    </recommendedName>
</protein>
<keyword evidence="5" id="KW-0548">Nucleotidyltransferase</keyword>
<evidence type="ECO:0000256" key="8">
    <source>
        <dbReference type="ARBA" id="ARBA00023163"/>
    </source>
</evidence>
<dbReference type="Gene3D" id="3.90.1110.10">
    <property type="entry name" value="RNA polymerase Rpb2, domain 2"/>
    <property type="match status" value="1"/>
</dbReference>
<proteinExistence type="inferred from homology"/>
<dbReference type="InterPro" id="IPR036844">
    <property type="entry name" value="Hint_dom_sf"/>
</dbReference>
<dbReference type="Gene3D" id="2.40.270.10">
    <property type="entry name" value="DNA-directed RNA polymerase, subunit 2, domain 6"/>
    <property type="match status" value="1"/>
</dbReference>
<dbReference type="InterPro" id="IPR037033">
    <property type="entry name" value="DNA-dir_RNAP_su2_hyb_sf"/>
</dbReference>
<evidence type="ECO:0000256" key="6">
    <source>
        <dbReference type="ARBA" id="ARBA00022723"/>
    </source>
</evidence>